<evidence type="ECO:0000313" key="2">
    <source>
        <dbReference type="EMBL" id="SCL15664.1"/>
    </source>
</evidence>
<evidence type="ECO:0000256" key="1">
    <source>
        <dbReference type="SAM" id="Coils"/>
    </source>
</evidence>
<gene>
    <name evidence="2" type="ORF">GA0074694_1312</name>
</gene>
<sequence>MQPLRARLLELEREMVESRTELVSAQRTIAQLSARVYELQALVERWREAVNDPEATLRKVRVIVSRSYRPPP</sequence>
<name>A0A1C6RF42_9ACTN</name>
<protein>
    <submittedName>
        <fullName evidence="2">Uncharacterized protein</fullName>
    </submittedName>
</protein>
<evidence type="ECO:0000313" key="3">
    <source>
        <dbReference type="Proteomes" id="UP000198906"/>
    </source>
</evidence>
<keyword evidence="3" id="KW-1185">Reference proteome</keyword>
<reference evidence="3" key="1">
    <citation type="submission" date="2016-06" db="EMBL/GenBank/DDBJ databases">
        <authorList>
            <person name="Varghese N."/>
        </authorList>
    </citation>
    <scope>NUCLEOTIDE SEQUENCE [LARGE SCALE GENOMIC DNA]</scope>
    <source>
        <strain evidence="3">DSM 46123</strain>
    </source>
</reference>
<organism evidence="2 3">
    <name type="scientific">Micromonospora inyonensis</name>
    <dbReference type="NCBI Taxonomy" id="47866"/>
    <lineage>
        <taxon>Bacteria</taxon>
        <taxon>Bacillati</taxon>
        <taxon>Actinomycetota</taxon>
        <taxon>Actinomycetes</taxon>
        <taxon>Micromonosporales</taxon>
        <taxon>Micromonosporaceae</taxon>
        <taxon>Micromonospora</taxon>
    </lineage>
</organism>
<proteinExistence type="predicted"/>
<dbReference type="EMBL" id="FMHU01000001">
    <property type="protein sequence ID" value="SCL15664.1"/>
    <property type="molecule type" value="Genomic_DNA"/>
</dbReference>
<dbReference type="STRING" id="47866.GA0074694_1312"/>
<feature type="coiled-coil region" evidence="1">
    <location>
        <begin position="8"/>
        <end position="49"/>
    </location>
</feature>
<dbReference type="Proteomes" id="UP000198906">
    <property type="component" value="Unassembled WGS sequence"/>
</dbReference>
<accession>A0A1C6RF42</accession>
<dbReference type="AlphaFoldDB" id="A0A1C6RF42"/>
<keyword evidence="1" id="KW-0175">Coiled coil</keyword>